<feature type="transmembrane region" description="Helical" evidence="15">
    <location>
        <begin position="102"/>
        <end position="118"/>
    </location>
</feature>
<feature type="transmembrane region" description="Helical" evidence="15">
    <location>
        <begin position="59"/>
        <end position="82"/>
    </location>
</feature>
<keyword evidence="8 14" id="KW-0067">ATP-binding</keyword>
<dbReference type="GO" id="GO:0051301">
    <property type="term" value="P:cell division"/>
    <property type="evidence" value="ECO:0007669"/>
    <property type="project" value="UniProtKB-KW"/>
</dbReference>
<dbReference type="CDD" id="cd01127">
    <property type="entry name" value="TrwB_TraG_TraD_VirD4"/>
    <property type="match status" value="1"/>
</dbReference>
<dbReference type="GO" id="GO:0003677">
    <property type="term" value="F:DNA binding"/>
    <property type="evidence" value="ECO:0007669"/>
    <property type="project" value="UniProtKB-KW"/>
</dbReference>
<evidence type="ECO:0000256" key="3">
    <source>
        <dbReference type="ARBA" id="ARBA00022475"/>
    </source>
</evidence>
<keyword evidence="6 14" id="KW-0547">Nucleotide-binding</keyword>
<evidence type="ECO:0000256" key="15">
    <source>
        <dbReference type="SAM" id="Phobius"/>
    </source>
</evidence>
<dbReference type="AlphaFoldDB" id="A0A2M7SCM3"/>
<dbReference type="Pfam" id="PF09397">
    <property type="entry name" value="FtsK_gamma"/>
    <property type="match status" value="1"/>
</dbReference>
<evidence type="ECO:0000259" key="16">
    <source>
        <dbReference type="PROSITE" id="PS50901"/>
    </source>
</evidence>
<dbReference type="InterPro" id="IPR036390">
    <property type="entry name" value="WH_DNA-bd_sf"/>
</dbReference>
<reference evidence="18" key="1">
    <citation type="submission" date="2017-09" db="EMBL/GenBank/DDBJ databases">
        <title>Depth-based differentiation of microbial function through sediment-hosted aquifers and enrichment of novel symbionts in the deep terrestrial subsurface.</title>
        <authorList>
            <person name="Probst A.J."/>
            <person name="Ladd B."/>
            <person name="Jarett J.K."/>
            <person name="Geller-Mcgrath D.E."/>
            <person name="Sieber C.M.K."/>
            <person name="Emerson J.B."/>
            <person name="Anantharaman K."/>
            <person name="Thomas B.C."/>
            <person name="Malmstrom R."/>
            <person name="Stieglmeier M."/>
            <person name="Klingl A."/>
            <person name="Woyke T."/>
            <person name="Ryan C.M."/>
            <person name="Banfield J.F."/>
        </authorList>
    </citation>
    <scope>NUCLEOTIDE SEQUENCE [LARGE SCALE GENOMIC DNA]</scope>
</reference>
<feature type="binding site" evidence="14">
    <location>
        <begin position="399"/>
        <end position="406"/>
    </location>
    <ligand>
        <name>ATP</name>
        <dbReference type="ChEBI" id="CHEBI:30616"/>
    </ligand>
</feature>
<evidence type="ECO:0000256" key="10">
    <source>
        <dbReference type="ARBA" id="ARBA00023125"/>
    </source>
</evidence>
<dbReference type="InterPro" id="IPR050206">
    <property type="entry name" value="FtsK/SpoIIIE/SftA"/>
</dbReference>
<feature type="transmembrane region" description="Helical" evidence="15">
    <location>
        <begin position="125"/>
        <end position="148"/>
    </location>
</feature>
<dbReference type="SUPFAM" id="SSF46785">
    <property type="entry name" value="Winged helix' DNA-binding domain"/>
    <property type="match status" value="1"/>
</dbReference>
<dbReference type="Gene3D" id="1.10.10.10">
    <property type="entry name" value="Winged helix-like DNA-binding domain superfamily/Winged helix DNA-binding domain"/>
    <property type="match status" value="1"/>
</dbReference>
<evidence type="ECO:0000256" key="8">
    <source>
        <dbReference type="ARBA" id="ARBA00022840"/>
    </source>
</evidence>
<dbReference type="SMART" id="SM00382">
    <property type="entry name" value="AAA"/>
    <property type="match status" value="1"/>
</dbReference>
<keyword evidence="5 15" id="KW-0812">Transmembrane</keyword>
<dbReference type="GO" id="GO:0007059">
    <property type="term" value="P:chromosome segregation"/>
    <property type="evidence" value="ECO:0007669"/>
    <property type="project" value="UniProtKB-KW"/>
</dbReference>
<dbReference type="InterPro" id="IPR027417">
    <property type="entry name" value="P-loop_NTPase"/>
</dbReference>
<comment type="similarity">
    <text evidence="2">Belongs to the FtsK/SpoIIIE/SftA family.</text>
</comment>
<comment type="subcellular location">
    <subcellularLocation>
        <location evidence="1">Cell membrane</location>
        <topology evidence="1">Multi-pass membrane protein</topology>
    </subcellularLocation>
</comment>
<evidence type="ECO:0000256" key="5">
    <source>
        <dbReference type="ARBA" id="ARBA00022692"/>
    </source>
</evidence>
<evidence type="ECO:0000256" key="11">
    <source>
        <dbReference type="ARBA" id="ARBA00023136"/>
    </source>
</evidence>
<dbReference type="EMBL" id="PFMR01000130">
    <property type="protein sequence ID" value="PIZ17272.1"/>
    <property type="molecule type" value="Genomic_DNA"/>
</dbReference>
<evidence type="ECO:0000256" key="4">
    <source>
        <dbReference type="ARBA" id="ARBA00022618"/>
    </source>
</evidence>
<evidence type="ECO:0000256" key="13">
    <source>
        <dbReference type="ARBA" id="ARBA00025923"/>
    </source>
</evidence>
<sequence>MIIMKEDGEQVKIGSNEIWAVAIMGIAVFLLVSAITFNPANFPLAEYYKGQSRTADRNYVGIVGTYASGTLILLFGLGTYILVGILGTLGWHKFKEKKIKRAHIIGFMILLVVSCTFLDNIRAMWYILFMGWGGITGGFLNDLVSAYLGKVGSFIVLGILLLVSILLVTEVSLKTIMSGRKKAKFPVITAGNIAADQTKLLKPASQTATEKAGKSALKPEEVPVIVGPVEKRKKPVQARFEFMDELYEPPPVNLLVEPKASIGVAEEALHESARILEETLNNFGVIAKVTQISKGPVITRFELQPAPGVKVSSITNLSNDLALSLAVPSVRLEAPVPGKAVVGIEIPNKNPEIVLIRSVLEHETYGQAKSPLIFCLGKNVEGTPLVADLEDMPHLLVAGATGSGKSVFIYSLITSFLYRNGPADLRFVMIDPKMVELSAFEGIPHLILPVIKDSREAGSAMKWVVNEMETRYDSFLHKGVHSLKDYNQTKPRLPYLVVIIDELADLMIVAPLEVEDRLCRLAQMGRAVGIHLVLATQRPSVDIITGLIKANFPSRISFAVSSLVDSRTILDISGAEKLLGKGDMLFSQTGSVKPQRIQGVYVSRQEVNKIVGYLKDKYGTPELTVREVFEEAKEEMAEDDDDDLLFNEAIKVVIRHKQASTSLLQRRLKIGYNRAARIIDAMQEKGIIGPQDGTKPRDMLVDESYLDKLK</sequence>
<dbReference type="SMART" id="SM00843">
    <property type="entry name" value="Ftsk_gamma"/>
    <property type="match status" value="1"/>
</dbReference>
<evidence type="ECO:0000256" key="2">
    <source>
        <dbReference type="ARBA" id="ARBA00006474"/>
    </source>
</evidence>
<evidence type="ECO:0000256" key="12">
    <source>
        <dbReference type="ARBA" id="ARBA00023306"/>
    </source>
</evidence>
<evidence type="ECO:0000256" key="14">
    <source>
        <dbReference type="PROSITE-ProRule" id="PRU00289"/>
    </source>
</evidence>
<dbReference type="Pfam" id="PF17854">
    <property type="entry name" value="FtsK_alpha"/>
    <property type="match status" value="1"/>
</dbReference>
<evidence type="ECO:0000256" key="1">
    <source>
        <dbReference type="ARBA" id="ARBA00004651"/>
    </source>
</evidence>
<dbReference type="InterPro" id="IPR036388">
    <property type="entry name" value="WH-like_DNA-bd_sf"/>
</dbReference>
<dbReference type="PANTHER" id="PTHR22683:SF41">
    <property type="entry name" value="DNA TRANSLOCASE FTSK"/>
    <property type="match status" value="1"/>
</dbReference>
<evidence type="ECO:0000256" key="6">
    <source>
        <dbReference type="ARBA" id="ARBA00022741"/>
    </source>
</evidence>
<dbReference type="Gene3D" id="3.30.980.40">
    <property type="match status" value="1"/>
</dbReference>
<evidence type="ECO:0000313" key="18">
    <source>
        <dbReference type="Proteomes" id="UP000229307"/>
    </source>
</evidence>
<dbReference type="InterPro" id="IPR002543">
    <property type="entry name" value="FtsK_dom"/>
</dbReference>
<evidence type="ECO:0000313" key="17">
    <source>
        <dbReference type="EMBL" id="PIZ17272.1"/>
    </source>
</evidence>
<dbReference type="PROSITE" id="PS50901">
    <property type="entry name" value="FTSK"/>
    <property type="match status" value="1"/>
</dbReference>
<comment type="caution">
    <text evidence="17">The sequence shown here is derived from an EMBL/GenBank/DDBJ whole genome shotgun (WGS) entry which is preliminary data.</text>
</comment>
<keyword evidence="9 15" id="KW-1133">Transmembrane helix</keyword>
<dbReference type="GO" id="GO:0005886">
    <property type="term" value="C:plasma membrane"/>
    <property type="evidence" value="ECO:0007669"/>
    <property type="project" value="UniProtKB-SubCell"/>
</dbReference>
<organism evidence="17 18">
    <name type="scientific">Candidatus Desantisbacteria bacterium CG_4_10_14_0_8_um_filter_48_22</name>
    <dbReference type="NCBI Taxonomy" id="1974543"/>
    <lineage>
        <taxon>Bacteria</taxon>
        <taxon>Candidatus Desantisiibacteriota</taxon>
    </lineage>
</organism>
<gene>
    <name evidence="17" type="ORF">COY52_04880</name>
</gene>
<dbReference type="Pfam" id="PF01580">
    <property type="entry name" value="FtsK_SpoIIIE"/>
    <property type="match status" value="2"/>
</dbReference>
<keyword evidence="3" id="KW-1003">Cell membrane</keyword>
<evidence type="ECO:0000256" key="7">
    <source>
        <dbReference type="ARBA" id="ARBA00022829"/>
    </source>
</evidence>
<dbReference type="InterPro" id="IPR018541">
    <property type="entry name" value="Ftsk_gamma"/>
</dbReference>
<feature type="transmembrane region" description="Helical" evidence="15">
    <location>
        <begin position="18"/>
        <end position="38"/>
    </location>
</feature>
<keyword evidence="7" id="KW-0159">Chromosome partition</keyword>
<dbReference type="Gene3D" id="3.40.50.300">
    <property type="entry name" value="P-loop containing nucleotide triphosphate hydrolases"/>
    <property type="match status" value="1"/>
</dbReference>
<name>A0A2M7SCM3_9BACT</name>
<protein>
    <submittedName>
        <fullName evidence="17">Cell division protein FtsK</fullName>
    </submittedName>
</protein>
<feature type="domain" description="FtsK" evidence="16">
    <location>
        <begin position="382"/>
        <end position="567"/>
    </location>
</feature>
<keyword evidence="11 15" id="KW-0472">Membrane</keyword>
<dbReference type="Pfam" id="PF13491">
    <property type="entry name" value="FtsK_4TM"/>
    <property type="match status" value="1"/>
</dbReference>
<dbReference type="Proteomes" id="UP000229307">
    <property type="component" value="Unassembled WGS sequence"/>
</dbReference>
<dbReference type="InterPro" id="IPR003593">
    <property type="entry name" value="AAA+_ATPase"/>
</dbReference>
<keyword evidence="12" id="KW-0131">Cell cycle</keyword>
<dbReference type="SUPFAM" id="SSF52540">
    <property type="entry name" value="P-loop containing nucleoside triphosphate hydrolases"/>
    <property type="match status" value="1"/>
</dbReference>
<accession>A0A2M7SCM3</accession>
<dbReference type="GO" id="GO:0005524">
    <property type="term" value="F:ATP binding"/>
    <property type="evidence" value="ECO:0007669"/>
    <property type="project" value="UniProtKB-UniRule"/>
</dbReference>
<dbReference type="PANTHER" id="PTHR22683">
    <property type="entry name" value="SPORULATION PROTEIN RELATED"/>
    <property type="match status" value="1"/>
</dbReference>
<dbReference type="InterPro" id="IPR025199">
    <property type="entry name" value="FtsK_4TM"/>
</dbReference>
<keyword evidence="4 17" id="KW-0132">Cell division</keyword>
<feature type="transmembrane region" description="Helical" evidence="15">
    <location>
        <begin position="154"/>
        <end position="173"/>
    </location>
</feature>
<comment type="subunit">
    <text evidence="13">Homohexamer. Forms a ring that surrounds DNA.</text>
</comment>
<keyword evidence="10" id="KW-0238">DNA-binding</keyword>
<evidence type="ECO:0000256" key="9">
    <source>
        <dbReference type="ARBA" id="ARBA00022989"/>
    </source>
</evidence>
<proteinExistence type="inferred from homology"/>
<dbReference type="InterPro" id="IPR041027">
    <property type="entry name" value="FtsK_alpha"/>
</dbReference>